<feature type="compositionally biased region" description="Polar residues" evidence="1">
    <location>
        <begin position="18"/>
        <end position="31"/>
    </location>
</feature>
<evidence type="ECO:0008006" key="4">
    <source>
        <dbReference type="Google" id="ProtNLM"/>
    </source>
</evidence>
<reference evidence="2 3" key="1">
    <citation type="journal article" date="2017" name="Curr. Biol.">
        <title>Genome architecture and evolution of a unichromosomal asexual nematode.</title>
        <authorList>
            <person name="Fradin H."/>
            <person name="Zegar C."/>
            <person name="Gutwein M."/>
            <person name="Lucas J."/>
            <person name="Kovtun M."/>
            <person name="Corcoran D."/>
            <person name="Baugh L.R."/>
            <person name="Kiontke K."/>
            <person name="Gunsalus K."/>
            <person name="Fitch D.H."/>
            <person name="Piano F."/>
        </authorList>
    </citation>
    <scope>NUCLEOTIDE SEQUENCE [LARGE SCALE GENOMIC DNA]</scope>
    <source>
        <strain evidence="2">PF1309</strain>
    </source>
</reference>
<evidence type="ECO:0000256" key="1">
    <source>
        <dbReference type="SAM" id="MobiDB-lite"/>
    </source>
</evidence>
<evidence type="ECO:0000313" key="2">
    <source>
        <dbReference type="EMBL" id="PAV59471.1"/>
    </source>
</evidence>
<dbReference type="Proteomes" id="UP000218231">
    <property type="component" value="Unassembled WGS sequence"/>
</dbReference>
<dbReference type="InterPro" id="IPR001888">
    <property type="entry name" value="Transposase_1"/>
</dbReference>
<feature type="compositionally biased region" description="Basic and acidic residues" evidence="1">
    <location>
        <begin position="32"/>
        <end position="48"/>
    </location>
</feature>
<feature type="region of interest" description="Disordered" evidence="1">
    <location>
        <begin position="18"/>
        <end position="48"/>
    </location>
</feature>
<sequence>MLYWKLLSQDTTVTASNYTHQLKKPAQTTRENQPRSENVHPLHDNDRPHVAKETQQTLVNLGWETVSHSLYSPDLALSSYHLFQPLKQFLASKSFAKYEDPKLALSDFFDSQLPEFWAKGISDLPIRWVTVVDNLGDYIID</sequence>
<dbReference type="AlphaFoldDB" id="A0A2A2JCV6"/>
<dbReference type="GO" id="GO:0003676">
    <property type="term" value="F:nucleic acid binding"/>
    <property type="evidence" value="ECO:0007669"/>
    <property type="project" value="InterPro"/>
</dbReference>
<name>A0A2A2JCV6_9BILA</name>
<accession>A0A2A2JCV6</accession>
<organism evidence="2 3">
    <name type="scientific">Diploscapter pachys</name>
    <dbReference type="NCBI Taxonomy" id="2018661"/>
    <lineage>
        <taxon>Eukaryota</taxon>
        <taxon>Metazoa</taxon>
        <taxon>Ecdysozoa</taxon>
        <taxon>Nematoda</taxon>
        <taxon>Chromadorea</taxon>
        <taxon>Rhabditida</taxon>
        <taxon>Rhabditina</taxon>
        <taxon>Rhabditomorpha</taxon>
        <taxon>Rhabditoidea</taxon>
        <taxon>Rhabditidae</taxon>
        <taxon>Diploscapter</taxon>
    </lineage>
</organism>
<dbReference type="OrthoDB" id="9970333at2759"/>
<gene>
    <name evidence="2" type="ORF">WR25_09595</name>
</gene>
<dbReference type="PANTHER" id="PTHR46060:SF1">
    <property type="entry name" value="MARINER MOS1 TRANSPOSASE-LIKE PROTEIN"/>
    <property type="match status" value="1"/>
</dbReference>
<dbReference type="InterPro" id="IPR036397">
    <property type="entry name" value="RNaseH_sf"/>
</dbReference>
<dbReference type="InterPro" id="IPR052709">
    <property type="entry name" value="Transposase-MT_Hybrid"/>
</dbReference>
<protein>
    <recommendedName>
        <fullName evidence="4">Histone-lysine N-methyltransferase SETMAR</fullName>
    </recommendedName>
</protein>
<dbReference type="EMBL" id="LIAE01010524">
    <property type="protein sequence ID" value="PAV59471.1"/>
    <property type="molecule type" value="Genomic_DNA"/>
</dbReference>
<proteinExistence type="predicted"/>
<dbReference type="Gene3D" id="3.30.420.10">
    <property type="entry name" value="Ribonuclease H-like superfamily/Ribonuclease H"/>
    <property type="match status" value="1"/>
</dbReference>
<dbReference type="STRING" id="2018661.A0A2A2JCV6"/>
<comment type="caution">
    <text evidence="2">The sequence shown here is derived from an EMBL/GenBank/DDBJ whole genome shotgun (WGS) entry which is preliminary data.</text>
</comment>
<keyword evidence="3" id="KW-1185">Reference proteome</keyword>
<evidence type="ECO:0000313" key="3">
    <source>
        <dbReference type="Proteomes" id="UP000218231"/>
    </source>
</evidence>
<dbReference type="PANTHER" id="PTHR46060">
    <property type="entry name" value="MARINER MOS1 TRANSPOSASE-LIKE PROTEIN"/>
    <property type="match status" value="1"/>
</dbReference>
<dbReference type="Pfam" id="PF01359">
    <property type="entry name" value="Transposase_1"/>
    <property type="match status" value="1"/>
</dbReference>